<feature type="transmembrane region" description="Helical" evidence="6">
    <location>
        <begin position="136"/>
        <end position="159"/>
    </location>
</feature>
<name>A0AAV5QMT9_9ASCO</name>
<dbReference type="RefSeq" id="XP_064852645.1">
    <property type="nucleotide sequence ID" value="XM_064996573.1"/>
</dbReference>
<evidence type="ECO:0000313" key="7">
    <source>
        <dbReference type="EMBL" id="GMM35645.1"/>
    </source>
</evidence>
<proteinExistence type="inferred from homology"/>
<dbReference type="Proteomes" id="UP001360560">
    <property type="component" value="Unassembled WGS sequence"/>
</dbReference>
<evidence type="ECO:0000313" key="8">
    <source>
        <dbReference type="Proteomes" id="UP001360560"/>
    </source>
</evidence>
<protein>
    <submittedName>
        <fullName evidence="7">Vps68 protein</fullName>
    </submittedName>
</protein>
<feature type="transmembrane region" description="Helical" evidence="6">
    <location>
        <begin position="54"/>
        <end position="79"/>
    </location>
</feature>
<keyword evidence="3 6" id="KW-0812">Transmembrane</keyword>
<dbReference type="InterPro" id="IPR007919">
    <property type="entry name" value="UPF0220"/>
</dbReference>
<gene>
    <name evidence="7" type="ORF">DASC09_029700</name>
</gene>
<organism evidence="7 8">
    <name type="scientific">Saccharomycopsis crataegensis</name>
    <dbReference type="NCBI Taxonomy" id="43959"/>
    <lineage>
        <taxon>Eukaryota</taxon>
        <taxon>Fungi</taxon>
        <taxon>Dikarya</taxon>
        <taxon>Ascomycota</taxon>
        <taxon>Saccharomycotina</taxon>
        <taxon>Saccharomycetes</taxon>
        <taxon>Saccharomycopsidaceae</taxon>
        <taxon>Saccharomycopsis</taxon>
    </lineage>
</organism>
<dbReference type="GeneID" id="90073624"/>
<evidence type="ECO:0000256" key="3">
    <source>
        <dbReference type="ARBA" id="ARBA00022692"/>
    </source>
</evidence>
<comment type="caution">
    <text evidence="7">The sequence shown here is derived from an EMBL/GenBank/DDBJ whole genome shotgun (WGS) entry which is preliminary data.</text>
</comment>
<dbReference type="AlphaFoldDB" id="A0AAV5QMT9"/>
<feature type="transmembrane region" description="Helical" evidence="6">
    <location>
        <begin position="99"/>
        <end position="124"/>
    </location>
</feature>
<dbReference type="GO" id="GO:0016020">
    <property type="term" value="C:membrane"/>
    <property type="evidence" value="ECO:0007669"/>
    <property type="project" value="UniProtKB-SubCell"/>
</dbReference>
<sequence length="173" mass="18745">MDSQDRLFRFRLPFHLPSSTIVRSGGVYISGALFAIAFWFLIDAAIYSKTVNASVVHVTFIDWIPGICSALGMLIVTSIDKSRLFDDALGGGASSTTYQARVILFLGFSLLAGGLAGSFVVLIMKFISKGYNEYPTLGMGVANVITNVSIMLSCISLWVSQSVEDEYSYSLAL</sequence>
<reference evidence="7 8" key="1">
    <citation type="journal article" date="2023" name="Elife">
        <title>Identification of key yeast species and microbe-microbe interactions impacting larval growth of Drosophila in the wild.</title>
        <authorList>
            <person name="Mure A."/>
            <person name="Sugiura Y."/>
            <person name="Maeda R."/>
            <person name="Honda K."/>
            <person name="Sakurai N."/>
            <person name="Takahashi Y."/>
            <person name="Watada M."/>
            <person name="Katoh T."/>
            <person name="Gotoh A."/>
            <person name="Gotoh Y."/>
            <person name="Taniguchi I."/>
            <person name="Nakamura K."/>
            <person name="Hayashi T."/>
            <person name="Katayama T."/>
            <person name="Uemura T."/>
            <person name="Hattori Y."/>
        </authorList>
    </citation>
    <scope>NUCLEOTIDE SEQUENCE [LARGE SCALE GENOMIC DNA]</scope>
    <source>
        <strain evidence="7 8">SC-9</strain>
    </source>
</reference>
<feature type="transmembrane region" description="Helical" evidence="6">
    <location>
        <begin position="20"/>
        <end position="42"/>
    </location>
</feature>
<dbReference type="EMBL" id="BTFZ01000010">
    <property type="protein sequence ID" value="GMM35645.1"/>
    <property type="molecule type" value="Genomic_DNA"/>
</dbReference>
<dbReference type="PANTHER" id="PTHR13180">
    <property type="entry name" value="SMALL MEMBRANE PROTEIN-RELATED"/>
    <property type="match status" value="1"/>
</dbReference>
<dbReference type="Pfam" id="PF05255">
    <property type="entry name" value="UPF0220"/>
    <property type="match status" value="1"/>
</dbReference>
<comment type="similarity">
    <text evidence="2">Belongs to the UPF0220 family.</text>
</comment>
<keyword evidence="5 6" id="KW-0472">Membrane</keyword>
<keyword evidence="4 6" id="KW-1133">Transmembrane helix</keyword>
<evidence type="ECO:0000256" key="6">
    <source>
        <dbReference type="SAM" id="Phobius"/>
    </source>
</evidence>
<evidence type="ECO:0000256" key="2">
    <source>
        <dbReference type="ARBA" id="ARBA00005335"/>
    </source>
</evidence>
<evidence type="ECO:0000256" key="4">
    <source>
        <dbReference type="ARBA" id="ARBA00022989"/>
    </source>
</evidence>
<keyword evidence="8" id="KW-1185">Reference proteome</keyword>
<comment type="subcellular location">
    <subcellularLocation>
        <location evidence="1">Membrane</location>
        <topology evidence="1">Multi-pass membrane protein</topology>
    </subcellularLocation>
</comment>
<evidence type="ECO:0000256" key="1">
    <source>
        <dbReference type="ARBA" id="ARBA00004141"/>
    </source>
</evidence>
<evidence type="ECO:0000256" key="5">
    <source>
        <dbReference type="ARBA" id="ARBA00023136"/>
    </source>
</evidence>
<accession>A0AAV5QMT9</accession>